<dbReference type="RefSeq" id="WP_045774067.1">
    <property type="nucleotide sequence ID" value="NZ_LAJY01000001.1"/>
</dbReference>
<evidence type="ECO:0008006" key="4">
    <source>
        <dbReference type="Google" id="ProtNLM"/>
    </source>
</evidence>
<evidence type="ECO:0000313" key="3">
    <source>
        <dbReference type="Proteomes" id="UP000033774"/>
    </source>
</evidence>
<name>A0A0F3IXC2_9PROT</name>
<feature type="signal peptide" evidence="1">
    <location>
        <begin position="1"/>
        <end position="25"/>
    </location>
</feature>
<keyword evidence="1" id="KW-0732">Signal</keyword>
<sequence>MLVSRRALLMGSVSLALVPSFAVQAADISKEARELIETLGVQAIGTINDDKLGEIDRREKFTKLLVDGFDIPAIARFCLGRYWRGASDEQKAAYQSAFQQMIVAVYATRFREYRGVAFSVVNSRNEGDDHAIVTSSLQPPTSSQAAKIEWRVLRPQGKVKVVDVIVEGVSMSLTQQQDFAAAMQSNGGDLDRFIAELKKRAAA</sequence>
<dbReference type="PANTHER" id="PTHR36573:SF1">
    <property type="entry name" value="INTERMEMBRANE PHOSPHOLIPID TRANSPORT SYSTEM BINDING PROTEIN MLAC"/>
    <property type="match status" value="1"/>
</dbReference>
<dbReference type="PANTHER" id="PTHR36573">
    <property type="entry name" value="INTERMEMBRANE PHOSPHOLIPID TRANSPORT SYSTEM BINDING PROTEIN MLAC"/>
    <property type="match status" value="1"/>
</dbReference>
<dbReference type="InterPro" id="IPR042245">
    <property type="entry name" value="Tgt2/MlaC_sf"/>
</dbReference>
<dbReference type="AlphaFoldDB" id="A0A0F3IXC2"/>
<dbReference type="InterPro" id="IPR008869">
    <property type="entry name" value="MlaC/ttg2D"/>
</dbReference>
<protein>
    <recommendedName>
        <fullName evidence="4">Toluene tolerance protein</fullName>
    </recommendedName>
</protein>
<evidence type="ECO:0000256" key="1">
    <source>
        <dbReference type="SAM" id="SignalP"/>
    </source>
</evidence>
<dbReference type="OrthoDB" id="8099120at2"/>
<dbReference type="Pfam" id="PF05494">
    <property type="entry name" value="MlaC"/>
    <property type="match status" value="1"/>
</dbReference>
<proteinExistence type="predicted"/>
<feature type="chain" id="PRO_5002462683" description="Toluene tolerance protein" evidence="1">
    <location>
        <begin position="26"/>
        <end position="203"/>
    </location>
</feature>
<gene>
    <name evidence="2" type="ORF">VZ95_00030</name>
</gene>
<organism evidence="2 3">
    <name type="scientific">Elstera litoralis</name>
    <dbReference type="NCBI Taxonomy" id="552518"/>
    <lineage>
        <taxon>Bacteria</taxon>
        <taxon>Pseudomonadati</taxon>
        <taxon>Pseudomonadota</taxon>
        <taxon>Alphaproteobacteria</taxon>
        <taxon>Rhodospirillales</taxon>
        <taxon>Rhodospirillaceae</taxon>
        <taxon>Elstera</taxon>
    </lineage>
</organism>
<dbReference type="Gene3D" id="3.10.450.710">
    <property type="entry name" value="Tgt2/MlaC"/>
    <property type="match status" value="1"/>
</dbReference>
<dbReference type="Proteomes" id="UP000033774">
    <property type="component" value="Unassembled WGS sequence"/>
</dbReference>
<evidence type="ECO:0000313" key="2">
    <source>
        <dbReference type="EMBL" id="KJV11183.1"/>
    </source>
</evidence>
<reference evidence="2 3" key="1">
    <citation type="submission" date="2015-03" db="EMBL/GenBank/DDBJ databases">
        <title>Draft genome sequence of Elstera litoralis.</title>
        <authorList>
            <person name="Rahalkar M.C."/>
            <person name="Dhakephalkar P.K."/>
            <person name="Pore S.D."/>
            <person name="Arora P."/>
            <person name="Kapse N.G."/>
            <person name="Pandit P.S."/>
        </authorList>
    </citation>
    <scope>NUCLEOTIDE SEQUENCE [LARGE SCALE GENOMIC DNA]</scope>
    <source>
        <strain evidence="2 3">Dia-1</strain>
    </source>
</reference>
<keyword evidence="3" id="KW-1185">Reference proteome</keyword>
<dbReference type="EMBL" id="LAJY01000001">
    <property type="protein sequence ID" value="KJV11183.1"/>
    <property type="molecule type" value="Genomic_DNA"/>
</dbReference>
<comment type="caution">
    <text evidence="2">The sequence shown here is derived from an EMBL/GenBank/DDBJ whole genome shotgun (WGS) entry which is preliminary data.</text>
</comment>
<accession>A0A0F3IXC2</accession>